<reference evidence="4 5" key="1">
    <citation type="submission" date="2016-10" db="EMBL/GenBank/DDBJ databases">
        <authorList>
            <person name="de Groot N.N."/>
        </authorList>
    </citation>
    <scope>NUCLEOTIDE SEQUENCE [LARGE SCALE GENOMIC DNA]</scope>
    <source>
        <strain evidence="4 5">DSM 25383</strain>
    </source>
</reference>
<dbReference type="SUPFAM" id="SSF75217">
    <property type="entry name" value="alpha/beta knot"/>
    <property type="match status" value="1"/>
</dbReference>
<name>A0A1H3WVX3_9BACT</name>
<feature type="domain" description="tRNA/rRNA methyltransferase SpoU type" evidence="3">
    <location>
        <begin position="25"/>
        <end position="168"/>
    </location>
</feature>
<evidence type="ECO:0000256" key="2">
    <source>
        <dbReference type="ARBA" id="ARBA00022679"/>
    </source>
</evidence>
<dbReference type="PANTHER" id="PTHR46429">
    <property type="entry name" value="23S RRNA (GUANOSINE-2'-O-)-METHYLTRANSFERASE RLMB"/>
    <property type="match status" value="1"/>
</dbReference>
<evidence type="ECO:0000313" key="5">
    <source>
        <dbReference type="Proteomes" id="UP000183253"/>
    </source>
</evidence>
<dbReference type="GO" id="GO:0005829">
    <property type="term" value="C:cytosol"/>
    <property type="evidence" value="ECO:0007669"/>
    <property type="project" value="TreeGrafter"/>
</dbReference>
<dbReference type="Proteomes" id="UP000183253">
    <property type="component" value="Unassembled WGS sequence"/>
</dbReference>
<dbReference type="PANTHER" id="PTHR46429:SF1">
    <property type="entry name" value="23S RRNA (GUANOSINE-2'-O-)-METHYLTRANSFERASE RLMB"/>
    <property type="match status" value="1"/>
</dbReference>
<dbReference type="EMBL" id="FNRI01000001">
    <property type="protein sequence ID" value="SDZ91306.1"/>
    <property type="molecule type" value="Genomic_DNA"/>
</dbReference>
<dbReference type="STRING" id="1033731.SAMN05444145_10120"/>
<accession>A0A1H3WVX3</accession>
<dbReference type="InterPro" id="IPR029026">
    <property type="entry name" value="tRNA_m1G_MTases_N"/>
</dbReference>
<dbReference type="GO" id="GO:0003723">
    <property type="term" value="F:RNA binding"/>
    <property type="evidence" value="ECO:0007669"/>
    <property type="project" value="InterPro"/>
</dbReference>
<dbReference type="GO" id="GO:0006396">
    <property type="term" value="P:RNA processing"/>
    <property type="evidence" value="ECO:0007669"/>
    <property type="project" value="InterPro"/>
</dbReference>
<keyword evidence="1 4" id="KW-0489">Methyltransferase</keyword>
<dbReference type="GO" id="GO:0008173">
    <property type="term" value="F:RNA methyltransferase activity"/>
    <property type="evidence" value="ECO:0007669"/>
    <property type="project" value="InterPro"/>
</dbReference>
<gene>
    <name evidence="4" type="ORF">SAMN05444145_10120</name>
</gene>
<protein>
    <submittedName>
        <fullName evidence="4">SpoU rRNA Methylase family protein</fullName>
    </submittedName>
</protein>
<sequence length="178" mass="19157">MRKITNEELGRPSAAEFAAMEKMPVTVVLDNVRSAQNVGAFFRTSDAFAAERIALCGITAVPPSRDIHKTALGAELTVPWSRHATTPECIAQLRAEGYEIYAVEQVEGAVMLDAFRVRPGVKYALVFGNEVDGVGQEAVDMCDGAIEIPQSGTKHSINVSVAGGVVLWSFFARLRAGF</sequence>
<evidence type="ECO:0000313" key="4">
    <source>
        <dbReference type="EMBL" id="SDZ91306.1"/>
    </source>
</evidence>
<dbReference type="InterPro" id="IPR004441">
    <property type="entry name" value="rRNA_MeTrfase_TrmH"/>
</dbReference>
<keyword evidence="5" id="KW-1185">Reference proteome</keyword>
<dbReference type="InterPro" id="IPR001537">
    <property type="entry name" value="SpoU_MeTrfase"/>
</dbReference>
<keyword evidence="2" id="KW-0808">Transferase</keyword>
<proteinExistence type="predicted"/>
<dbReference type="CDD" id="cd18097">
    <property type="entry name" value="SpoU-like"/>
    <property type="match status" value="1"/>
</dbReference>
<evidence type="ECO:0000259" key="3">
    <source>
        <dbReference type="Pfam" id="PF00588"/>
    </source>
</evidence>
<dbReference type="Gene3D" id="3.40.1280.10">
    <property type="match status" value="1"/>
</dbReference>
<organism evidence="4 5">
    <name type="scientific">Alistipes timonensis JC136</name>
    <dbReference type="NCBI Taxonomy" id="1033731"/>
    <lineage>
        <taxon>Bacteria</taxon>
        <taxon>Pseudomonadati</taxon>
        <taxon>Bacteroidota</taxon>
        <taxon>Bacteroidia</taxon>
        <taxon>Bacteroidales</taxon>
        <taxon>Rikenellaceae</taxon>
        <taxon>Alistipes</taxon>
    </lineage>
</organism>
<dbReference type="RefSeq" id="WP_010258518.1">
    <property type="nucleotide sequence ID" value="NZ_CAEG01000001.1"/>
</dbReference>
<dbReference type="OrthoDB" id="9795352at2"/>
<dbReference type="InterPro" id="IPR029028">
    <property type="entry name" value="Alpha/beta_knot_MTases"/>
</dbReference>
<dbReference type="Pfam" id="PF00588">
    <property type="entry name" value="SpoU_methylase"/>
    <property type="match status" value="1"/>
</dbReference>
<evidence type="ECO:0000256" key="1">
    <source>
        <dbReference type="ARBA" id="ARBA00022603"/>
    </source>
</evidence>
<dbReference type="GO" id="GO:0032259">
    <property type="term" value="P:methylation"/>
    <property type="evidence" value="ECO:0007669"/>
    <property type="project" value="UniProtKB-KW"/>
</dbReference>
<dbReference type="AlphaFoldDB" id="A0A1H3WVX3"/>